<dbReference type="InterPro" id="IPR012337">
    <property type="entry name" value="RNaseH-like_sf"/>
</dbReference>
<dbReference type="OrthoDB" id="3251057at2759"/>
<keyword evidence="2" id="KW-1185">Reference proteome</keyword>
<dbReference type="HOGENOM" id="CLU_827829_0_0_1"/>
<sequence>ADDLESRDTPDAAKIDHDDETISTAKAQAIEQARAVGIMMTAAAEKVALGLFPKVAGLAQRLRDSPTLQDAFERHIAAKRAQAGFKTSSTKVHLDCRVPTRWNSDFICLNTQVELRREIQGFVTDPEHGLQHYSLTDAQWVLAGDLTEALIIFKEISDRFSQAEVPLVYEVIPMLEDLEHQLDALRNDVTAPAVVRIAAQAALNVVGKYYALTDDCEVYRIAIAMCPDKKMVWFNQNQDWHEDDRVTARQIVIKRWMESYAGEERSSVQSESTSDTVNTEPAVRIFLVLNFLVLNSITRDLETSALQMVCRTGATSNVIASVSRYDTSVPRWPAGV</sequence>
<reference evidence="1 2" key="1">
    <citation type="submission" date="2014-06" db="EMBL/GenBank/DDBJ databases">
        <authorList>
            <consortium name="DOE Joint Genome Institute"/>
            <person name="Kuo A."/>
            <person name="Kohler A."/>
            <person name="Nagy L.G."/>
            <person name="Floudas D."/>
            <person name="Copeland A."/>
            <person name="Barry K.W."/>
            <person name="Cichocki N."/>
            <person name="Veneault-Fourrey C."/>
            <person name="LaButti K."/>
            <person name="Lindquist E.A."/>
            <person name="Lipzen A."/>
            <person name="Lundell T."/>
            <person name="Morin E."/>
            <person name="Murat C."/>
            <person name="Sun H."/>
            <person name="Tunlid A."/>
            <person name="Henrissat B."/>
            <person name="Grigoriev I.V."/>
            <person name="Hibbett D.S."/>
            <person name="Martin F."/>
            <person name="Nordberg H.P."/>
            <person name="Cantor M.N."/>
            <person name="Hua S.X."/>
        </authorList>
    </citation>
    <scope>NUCLEOTIDE SEQUENCE [LARGE SCALE GENOMIC DNA]</scope>
    <source>
        <strain evidence="1 2">ATCC 200175</strain>
    </source>
</reference>
<dbReference type="EMBL" id="KN819730">
    <property type="protein sequence ID" value="KIJ07990.1"/>
    <property type="molecule type" value="Genomic_DNA"/>
</dbReference>
<name>A0A0C9SXZ2_PAXIN</name>
<evidence type="ECO:0000313" key="2">
    <source>
        <dbReference type="Proteomes" id="UP000053647"/>
    </source>
</evidence>
<dbReference type="Proteomes" id="UP000053647">
    <property type="component" value="Unassembled WGS sequence"/>
</dbReference>
<organism evidence="1 2">
    <name type="scientific">Paxillus involutus ATCC 200175</name>
    <dbReference type="NCBI Taxonomy" id="664439"/>
    <lineage>
        <taxon>Eukaryota</taxon>
        <taxon>Fungi</taxon>
        <taxon>Dikarya</taxon>
        <taxon>Basidiomycota</taxon>
        <taxon>Agaricomycotina</taxon>
        <taxon>Agaricomycetes</taxon>
        <taxon>Agaricomycetidae</taxon>
        <taxon>Boletales</taxon>
        <taxon>Paxilineae</taxon>
        <taxon>Paxillaceae</taxon>
        <taxon>Paxillus</taxon>
    </lineage>
</organism>
<evidence type="ECO:0000313" key="1">
    <source>
        <dbReference type="EMBL" id="KIJ07990.1"/>
    </source>
</evidence>
<proteinExistence type="predicted"/>
<dbReference type="SUPFAM" id="SSF53098">
    <property type="entry name" value="Ribonuclease H-like"/>
    <property type="match status" value="1"/>
</dbReference>
<dbReference type="AlphaFoldDB" id="A0A0C9SXZ2"/>
<reference evidence="2" key="2">
    <citation type="submission" date="2015-01" db="EMBL/GenBank/DDBJ databases">
        <title>Evolutionary Origins and Diversification of the Mycorrhizal Mutualists.</title>
        <authorList>
            <consortium name="DOE Joint Genome Institute"/>
            <consortium name="Mycorrhizal Genomics Consortium"/>
            <person name="Kohler A."/>
            <person name="Kuo A."/>
            <person name="Nagy L.G."/>
            <person name="Floudas D."/>
            <person name="Copeland A."/>
            <person name="Barry K.W."/>
            <person name="Cichocki N."/>
            <person name="Veneault-Fourrey C."/>
            <person name="LaButti K."/>
            <person name="Lindquist E.A."/>
            <person name="Lipzen A."/>
            <person name="Lundell T."/>
            <person name="Morin E."/>
            <person name="Murat C."/>
            <person name="Riley R."/>
            <person name="Ohm R."/>
            <person name="Sun H."/>
            <person name="Tunlid A."/>
            <person name="Henrissat B."/>
            <person name="Grigoriev I.V."/>
            <person name="Hibbett D.S."/>
            <person name="Martin F."/>
        </authorList>
    </citation>
    <scope>NUCLEOTIDE SEQUENCE [LARGE SCALE GENOMIC DNA]</scope>
    <source>
        <strain evidence="2">ATCC 200175</strain>
    </source>
</reference>
<protein>
    <submittedName>
        <fullName evidence="1">Uncharacterized protein</fullName>
    </submittedName>
</protein>
<accession>A0A0C9SXZ2</accession>
<feature type="non-terminal residue" evidence="1">
    <location>
        <position position="1"/>
    </location>
</feature>
<gene>
    <name evidence="1" type="ORF">PAXINDRAFT_89534</name>
</gene>
<feature type="non-terminal residue" evidence="1">
    <location>
        <position position="336"/>
    </location>
</feature>